<dbReference type="AlphaFoldDB" id="A0A3E1K643"/>
<organism evidence="6 7">
    <name type="scientific">Wenzhouxiangella sediminis</name>
    <dbReference type="NCBI Taxonomy" id="1792836"/>
    <lineage>
        <taxon>Bacteria</taxon>
        <taxon>Pseudomonadati</taxon>
        <taxon>Pseudomonadota</taxon>
        <taxon>Gammaproteobacteria</taxon>
        <taxon>Chromatiales</taxon>
        <taxon>Wenzhouxiangellaceae</taxon>
        <taxon>Wenzhouxiangella</taxon>
    </lineage>
</organism>
<proteinExistence type="inferred from homology"/>
<feature type="disulfide bond" description="Redox-active" evidence="4">
    <location>
        <begin position="75"/>
        <end position="79"/>
    </location>
</feature>
<evidence type="ECO:0000256" key="3">
    <source>
        <dbReference type="PIRSR" id="PIRSR603782-1"/>
    </source>
</evidence>
<feature type="domain" description="Thioredoxin" evidence="5">
    <location>
        <begin position="37"/>
        <end position="198"/>
    </location>
</feature>
<evidence type="ECO:0000256" key="4">
    <source>
        <dbReference type="PIRSR" id="PIRSR603782-2"/>
    </source>
</evidence>
<dbReference type="InterPro" id="IPR036249">
    <property type="entry name" value="Thioredoxin-like_sf"/>
</dbReference>
<feature type="binding site" evidence="3">
    <location>
        <position position="75"/>
    </location>
    <ligand>
        <name>Cu cation</name>
        <dbReference type="ChEBI" id="CHEBI:23378"/>
    </ligand>
</feature>
<name>A0A3E1K643_9GAMM</name>
<dbReference type="Proteomes" id="UP000260351">
    <property type="component" value="Unassembled WGS sequence"/>
</dbReference>
<dbReference type="PANTHER" id="PTHR12151">
    <property type="entry name" value="ELECTRON TRANSPORT PROTIN SCO1/SENC FAMILY MEMBER"/>
    <property type="match status" value="1"/>
</dbReference>
<keyword evidence="3" id="KW-0479">Metal-binding</keyword>
<evidence type="ECO:0000256" key="1">
    <source>
        <dbReference type="ARBA" id="ARBA00010996"/>
    </source>
</evidence>
<feature type="binding site" evidence="3">
    <location>
        <position position="163"/>
    </location>
    <ligand>
        <name>Cu cation</name>
        <dbReference type="ChEBI" id="CHEBI:23378"/>
    </ligand>
</feature>
<dbReference type="InterPro" id="IPR013766">
    <property type="entry name" value="Thioredoxin_domain"/>
</dbReference>
<dbReference type="Pfam" id="PF02630">
    <property type="entry name" value="SCO1-SenC"/>
    <property type="match status" value="1"/>
</dbReference>
<dbReference type="PROSITE" id="PS51257">
    <property type="entry name" value="PROKAR_LIPOPROTEIN"/>
    <property type="match status" value="1"/>
</dbReference>
<comment type="similarity">
    <text evidence="1">Belongs to the SCO1/2 family.</text>
</comment>
<accession>A0A3E1K643</accession>
<feature type="binding site" evidence="3">
    <location>
        <position position="79"/>
    </location>
    <ligand>
        <name>Cu cation</name>
        <dbReference type="ChEBI" id="CHEBI:23378"/>
    </ligand>
</feature>
<gene>
    <name evidence="6" type="ORF">DZC52_12680</name>
</gene>
<dbReference type="SUPFAM" id="SSF52833">
    <property type="entry name" value="Thioredoxin-like"/>
    <property type="match status" value="1"/>
</dbReference>
<evidence type="ECO:0000256" key="2">
    <source>
        <dbReference type="ARBA" id="ARBA00023008"/>
    </source>
</evidence>
<keyword evidence="7" id="KW-1185">Reference proteome</keyword>
<protein>
    <submittedName>
        <fullName evidence="6">SCO family protein</fullName>
    </submittedName>
</protein>
<comment type="caution">
    <text evidence="6">The sequence shown here is derived from an EMBL/GenBank/DDBJ whole genome shotgun (WGS) entry which is preliminary data.</text>
</comment>
<dbReference type="EMBL" id="QUZK01000046">
    <property type="protein sequence ID" value="RFF29492.1"/>
    <property type="molecule type" value="Genomic_DNA"/>
</dbReference>
<dbReference type="Gene3D" id="3.40.30.10">
    <property type="entry name" value="Glutaredoxin"/>
    <property type="match status" value="1"/>
</dbReference>
<dbReference type="PANTHER" id="PTHR12151:SF25">
    <property type="entry name" value="LINALOOL DEHYDRATASE_ISOMERASE DOMAIN-CONTAINING PROTEIN"/>
    <property type="match status" value="1"/>
</dbReference>
<keyword evidence="4" id="KW-1015">Disulfide bond</keyword>
<dbReference type="PROSITE" id="PS51352">
    <property type="entry name" value="THIOREDOXIN_2"/>
    <property type="match status" value="1"/>
</dbReference>
<dbReference type="InterPro" id="IPR003782">
    <property type="entry name" value="SCO1/SenC"/>
</dbReference>
<dbReference type="CDD" id="cd02968">
    <property type="entry name" value="SCO"/>
    <property type="match status" value="1"/>
</dbReference>
<dbReference type="GO" id="GO:0046872">
    <property type="term" value="F:metal ion binding"/>
    <property type="evidence" value="ECO:0007669"/>
    <property type="project" value="UniProtKB-KW"/>
</dbReference>
<evidence type="ECO:0000313" key="7">
    <source>
        <dbReference type="Proteomes" id="UP000260351"/>
    </source>
</evidence>
<evidence type="ECO:0000313" key="6">
    <source>
        <dbReference type="EMBL" id="RFF29492.1"/>
    </source>
</evidence>
<keyword evidence="2 3" id="KW-0186">Copper</keyword>
<evidence type="ECO:0000259" key="5">
    <source>
        <dbReference type="PROSITE" id="PS51352"/>
    </source>
</evidence>
<reference evidence="6 7" key="1">
    <citation type="submission" date="2018-08" db="EMBL/GenBank/DDBJ databases">
        <title>Wenzhouxiangella salilacus sp. nov., a novel bacterium isolated from a saline lake in Xinjiang Province, China.</title>
        <authorList>
            <person name="Han S."/>
        </authorList>
    </citation>
    <scope>NUCLEOTIDE SEQUENCE [LARGE SCALE GENOMIC DNA]</scope>
    <source>
        <strain evidence="6 7">XDB06</strain>
    </source>
</reference>
<sequence>MNRLFALLLLGLPAVLVCGCSGVGSDPMTSLEHARALDEPRPVAAFRLADQHGQVFEDTQLRGTWSVLFVGFTHCPDICPATLSLLASAQKRAGIAPDRLRTIFVSVDPERDTPGHLAEYMGHFNPEWKALTGEKAVIDRLLGSLEMAYVRVPMGNGEYTMDHSTALALIDPEGRMRGYFAAPLNAAELAEDLGKIARAGR</sequence>